<accession>A0ABD3JSU9</accession>
<evidence type="ECO:0000313" key="1">
    <source>
        <dbReference type="EMBL" id="KAL3729308.1"/>
    </source>
</evidence>
<sequence length="202" mass="22585">MEEEEEVEEGEAEIDRLHVNVLAHVFFMIPSFADLARKVCRKWKTGVKLSLGQRERLSFTGLKMDDDSTDRVIRRAYALRELDMYSLCLCLCPSICWGYHITDEGLYRISLTKCAAKLTSISLLGMTGVIDQGVVKLIARATALQHLNIGSTFITDESLYAIANSCSHLKGADEFGTHGRLKLLCKCLMVENKHVGESLKKG</sequence>
<dbReference type="InterPro" id="IPR032675">
    <property type="entry name" value="LRR_dom_sf"/>
</dbReference>
<dbReference type="Gene3D" id="3.80.10.10">
    <property type="entry name" value="Ribonuclease Inhibitor"/>
    <property type="match status" value="1"/>
</dbReference>
<protein>
    <recommendedName>
        <fullName evidence="3">F-box domain-containing protein</fullName>
    </recommendedName>
</protein>
<dbReference type="Proteomes" id="UP001634007">
    <property type="component" value="Unassembled WGS sequence"/>
</dbReference>
<dbReference type="AlphaFoldDB" id="A0ABD3JSU9"/>
<gene>
    <name evidence="1" type="ORF">ACJRO7_026417</name>
</gene>
<organism evidence="1 2">
    <name type="scientific">Eucalyptus globulus</name>
    <name type="common">Tasmanian blue gum</name>
    <dbReference type="NCBI Taxonomy" id="34317"/>
    <lineage>
        <taxon>Eukaryota</taxon>
        <taxon>Viridiplantae</taxon>
        <taxon>Streptophyta</taxon>
        <taxon>Embryophyta</taxon>
        <taxon>Tracheophyta</taxon>
        <taxon>Spermatophyta</taxon>
        <taxon>Magnoliopsida</taxon>
        <taxon>eudicotyledons</taxon>
        <taxon>Gunneridae</taxon>
        <taxon>Pentapetalae</taxon>
        <taxon>rosids</taxon>
        <taxon>malvids</taxon>
        <taxon>Myrtales</taxon>
        <taxon>Myrtaceae</taxon>
        <taxon>Myrtoideae</taxon>
        <taxon>Eucalypteae</taxon>
        <taxon>Eucalyptus</taxon>
    </lineage>
</organism>
<keyword evidence="2" id="KW-1185">Reference proteome</keyword>
<evidence type="ECO:0000313" key="2">
    <source>
        <dbReference type="Proteomes" id="UP001634007"/>
    </source>
</evidence>
<name>A0ABD3JSU9_EUCGL</name>
<proteinExistence type="predicted"/>
<comment type="caution">
    <text evidence="1">The sequence shown here is derived from an EMBL/GenBank/DDBJ whole genome shotgun (WGS) entry which is preliminary data.</text>
</comment>
<dbReference type="EMBL" id="JBJKBG010000007">
    <property type="protein sequence ID" value="KAL3729308.1"/>
    <property type="molecule type" value="Genomic_DNA"/>
</dbReference>
<dbReference type="SUPFAM" id="SSF52047">
    <property type="entry name" value="RNI-like"/>
    <property type="match status" value="1"/>
</dbReference>
<reference evidence="1 2" key="1">
    <citation type="submission" date="2024-11" db="EMBL/GenBank/DDBJ databases">
        <title>Chromosome-level genome assembly of Eucalyptus globulus Labill. provides insights into its genome evolution.</title>
        <authorList>
            <person name="Li X."/>
        </authorList>
    </citation>
    <scope>NUCLEOTIDE SEQUENCE [LARGE SCALE GENOMIC DNA]</scope>
    <source>
        <strain evidence="1">CL2024</strain>
        <tissue evidence="1">Fresh tender leaves</tissue>
    </source>
</reference>
<evidence type="ECO:0008006" key="3">
    <source>
        <dbReference type="Google" id="ProtNLM"/>
    </source>
</evidence>